<dbReference type="Pfam" id="PF01042">
    <property type="entry name" value="Ribonuc_L-PSP"/>
    <property type="match status" value="1"/>
</dbReference>
<dbReference type="Proteomes" id="UP000805841">
    <property type="component" value="Unassembled WGS sequence"/>
</dbReference>
<gene>
    <name evidence="2" type="ORF">HAQ05_17745</name>
</gene>
<comment type="similarity">
    <text evidence="1">Belongs to the RutC family.</text>
</comment>
<keyword evidence="3" id="KW-1185">Reference proteome</keyword>
<dbReference type="RefSeq" id="WP_190422931.1">
    <property type="nucleotide sequence ID" value="NZ_JAAOCA010000022.1"/>
</dbReference>
<dbReference type="InterPro" id="IPR006175">
    <property type="entry name" value="YjgF/YER057c/UK114"/>
</dbReference>
<organism evidence="2 3">
    <name type="scientific">Pseudomonas typographi</name>
    <dbReference type="NCBI Taxonomy" id="2715964"/>
    <lineage>
        <taxon>Bacteria</taxon>
        <taxon>Pseudomonadati</taxon>
        <taxon>Pseudomonadota</taxon>
        <taxon>Gammaproteobacteria</taxon>
        <taxon>Pseudomonadales</taxon>
        <taxon>Pseudomonadaceae</taxon>
        <taxon>Pseudomonas</taxon>
    </lineage>
</organism>
<evidence type="ECO:0000313" key="2">
    <source>
        <dbReference type="EMBL" id="MBD1600539.1"/>
    </source>
</evidence>
<proteinExistence type="inferred from homology"/>
<dbReference type="InterPro" id="IPR035959">
    <property type="entry name" value="RutC-like_sf"/>
</dbReference>
<dbReference type="CDD" id="cd00448">
    <property type="entry name" value="YjgF_YER057c_UK114_family"/>
    <property type="match status" value="1"/>
</dbReference>
<dbReference type="SUPFAM" id="SSF55298">
    <property type="entry name" value="YjgF-like"/>
    <property type="match status" value="1"/>
</dbReference>
<evidence type="ECO:0000256" key="1">
    <source>
        <dbReference type="ARBA" id="ARBA00010552"/>
    </source>
</evidence>
<reference evidence="2 3" key="1">
    <citation type="journal article" date="2020" name="Insects">
        <title>Bacteria Belonging to Pseudomonas typographi sp. nov. from the Bark Beetle Ips typographus Have Genomic Potential to Aid in the Host Ecology.</title>
        <authorList>
            <person name="Peral-Aranega E."/>
            <person name="Saati-Santamaria Z."/>
            <person name="Kolarik M."/>
            <person name="Rivas R."/>
            <person name="Garcia-Fraile P."/>
        </authorList>
    </citation>
    <scope>NUCLEOTIDE SEQUENCE [LARGE SCALE GENOMIC DNA]</scope>
    <source>
        <strain evidence="2 3">CA3A</strain>
    </source>
</reference>
<sequence length="141" mass="15015">MTTPEGKSASLQCITAAGVPAPAGHYSHAVKVGDLVYVSGVLPVTVAPEADFVAQAHAAMVLCEKILQAAGCTWAQVAQSTVYIAGVKYWPAFNEIYAQYLQAHKPARVIVPVPELHHGYLVEIQLTAATLASFDRPESTR</sequence>
<dbReference type="EMBL" id="JAAOCA010000022">
    <property type="protein sequence ID" value="MBD1600539.1"/>
    <property type="molecule type" value="Genomic_DNA"/>
</dbReference>
<comment type="caution">
    <text evidence="2">The sequence shown here is derived from an EMBL/GenBank/DDBJ whole genome shotgun (WGS) entry which is preliminary data.</text>
</comment>
<evidence type="ECO:0000313" key="3">
    <source>
        <dbReference type="Proteomes" id="UP000805841"/>
    </source>
</evidence>
<name>A0ABR7Z568_9PSED</name>
<dbReference type="Gene3D" id="3.30.1330.40">
    <property type="entry name" value="RutC-like"/>
    <property type="match status" value="1"/>
</dbReference>
<dbReference type="PANTHER" id="PTHR11803:SF58">
    <property type="entry name" value="PROTEIN HMF1-RELATED"/>
    <property type="match status" value="1"/>
</dbReference>
<dbReference type="PANTHER" id="PTHR11803">
    <property type="entry name" value="2-IMINOBUTANOATE/2-IMINOPROPANOATE DEAMINASE RIDA"/>
    <property type="match status" value="1"/>
</dbReference>
<accession>A0ABR7Z568</accession>
<protein>
    <submittedName>
        <fullName evidence="2">RidA family protein</fullName>
    </submittedName>
</protein>